<name>A0ABR4B4R1_9LECA</name>
<accession>A0ABR4B4R1</accession>
<evidence type="ECO:0000313" key="2">
    <source>
        <dbReference type="Proteomes" id="UP001590951"/>
    </source>
</evidence>
<dbReference type="Proteomes" id="UP001590951">
    <property type="component" value="Unassembled WGS sequence"/>
</dbReference>
<dbReference type="EMBL" id="JBHFEH010000024">
    <property type="protein sequence ID" value="KAL2052858.1"/>
    <property type="molecule type" value="Genomic_DNA"/>
</dbReference>
<proteinExistence type="predicted"/>
<evidence type="ECO:0000313" key="1">
    <source>
        <dbReference type="EMBL" id="KAL2052858.1"/>
    </source>
</evidence>
<sequence>MEEVVGTIKVINQAIHTQKNLNDVEDKLTRKVLEDVPALQILQDKGHANAKVVLPISYVTAAIENSIRFQRGQDAITAEKSDTKLKASDGRSCWAGEAH</sequence>
<gene>
    <name evidence="1" type="ORF">ABVK25_006797</name>
</gene>
<organism evidence="1 2">
    <name type="scientific">Lepraria finkii</name>
    <dbReference type="NCBI Taxonomy" id="1340010"/>
    <lineage>
        <taxon>Eukaryota</taxon>
        <taxon>Fungi</taxon>
        <taxon>Dikarya</taxon>
        <taxon>Ascomycota</taxon>
        <taxon>Pezizomycotina</taxon>
        <taxon>Lecanoromycetes</taxon>
        <taxon>OSLEUM clade</taxon>
        <taxon>Lecanoromycetidae</taxon>
        <taxon>Lecanorales</taxon>
        <taxon>Lecanorineae</taxon>
        <taxon>Stereocaulaceae</taxon>
        <taxon>Lepraria</taxon>
    </lineage>
</organism>
<comment type="caution">
    <text evidence="1">The sequence shown here is derived from an EMBL/GenBank/DDBJ whole genome shotgun (WGS) entry which is preliminary data.</text>
</comment>
<protein>
    <submittedName>
        <fullName evidence="1">Uncharacterized protein</fullName>
    </submittedName>
</protein>
<keyword evidence="2" id="KW-1185">Reference proteome</keyword>
<reference evidence="1 2" key="1">
    <citation type="submission" date="2024-09" db="EMBL/GenBank/DDBJ databases">
        <title>Rethinking Asexuality: The Enigmatic Case of Functional Sexual Genes in Lepraria (Stereocaulaceae).</title>
        <authorList>
            <person name="Doellman M."/>
            <person name="Sun Y."/>
            <person name="Barcenas-Pena A."/>
            <person name="Lumbsch H.T."/>
            <person name="Grewe F."/>
        </authorList>
    </citation>
    <scope>NUCLEOTIDE SEQUENCE [LARGE SCALE GENOMIC DNA]</scope>
    <source>
        <strain evidence="1 2">Grewe 0041</strain>
    </source>
</reference>